<gene>
    <name evidence="1" type="ORF">GCM10011510_07840</name>
</gene>
<proteinExistence type="predicted"/>
<organism evidence="1 2">
    <name type="scientific">Streptococcus himalayensis</name>
    <dbReference type="NCBI Taxonomy" id="1888195"/>
    <lineage>
        <taxon>Bacteria</taxon>
        <taxon>Bacillati</taxon>
        <taxon>Bacillota</taxon>
        <taxon>Bacilli</taxon>
        <taxon>Lactobacillales</taxon>
        <taxon>Streptococcaceae</taxon>
        <taxon>Streptococcus</taxon>
    </lineage>
</organism>
<keyword evidence="2" id="KW-1185">Reference proteome</keyword>
<dbReference type="EMBL" id="BMJN01000009">
    <property type="protein sequence ID" value="GGE28995.1"/>
    <property type="molecule type" value="Genomic_DNA"/>
</dbReference>
<sequence>MEKFEQLSDLMLESVQGAGTPWGDIPNFIEFGDRIGRWLAHRPSGQPAPLPMCYEYGPAYPAPVLPCR</sequence>
<reference evidence="1" key="2">
    <citation type="submission" date="2020-09" db="EMBL/GenBank/DDBJ databases">
        <authorList>
            <person name="Sun Q."/>
            <person name="Zhou Y."/>
        </authorList>
    </citation>
    <scope>NUCLEOTIDE SEQUENCE</scope>
    <source>
        <strain evidence="1">CGMCC 1.15533</strain>
    </source>
</reference>
<comment type="caution">
    <text evidence="1">The sequence shown here is derived from an EMBL/GenBank/DDBJ whole genome shotgun (WGS) entry which is preliminary data.</text>
</comment>
<name>A0A917EE92_9STRE</name>
<reference evidence="1" key="1">
    <citation type="journal article" date="2014" name="Int. J. Syst. Evol. Microbiol.">
        <title>Complete genome sequence of Corynebacterium casei LMG S-19264T (=DSM 44701T), isolated from a smear-ripened cheese.</title>
        <authorList>
            <consortium name="US DOE Joint Genome Institute (JGI-PGF)"/>
            <person name="Walter F."/>
            <person name="Albersmeier A."/>
            <person name="Kalinowski J."/>
            <person name="Ruckert C."/>
        </authorList>
    </citation>
    <scope>NUCLEOTIDE SEQUENCE</scope>
    <source>
        <strain evidence="1">CGMCC 1.15533</strain>
    </source>
</reference>
<evidence type="ECO:0000313" key="2">
    <source>
        <dbReference type="Proteomes" id="UP000660801"/>
    </source>
</evidence>
<accession>A0A917EE92</accession>
<dbReference type="RefSeq" id="WP_068991210.1">
    <property type="nucleotide sequence ID" value="NZ_BMJN01000009.1"/>
</dbReference>
<protein>
    <submittedName>
        <fullName evidence="1">Uncharacterized protein</fullName>
    </submittedName>
</protein>
<dbReference type="Proteomes" id="UP000660801">
    <property type="component" value="Unassembled WGS sequence"/>
</dbReference>
<dbReference type="AlphaFoldDB" id="A0A917EE92"/>
<evidence type="ECO:0000313" key="1">
    <source>
        <dbReference type="EMBL" id="GGE28995.1"/>
    </source>
</evidence>